<comment type="caution">
    <text evidence="8">The sequence shown here is derived from an EMBL/GenBank/DDBJ whole genome shotgun (WGS) entry which is preliminary data.</text>
</comment>
<dbReference type="PANTHER" id="PTHR36115:SF10">
    <property type="entry name" value="RDD DOMAIN-CONTAINING PROTEIN"/>
    <property type="match status" value="1"/>
</dbReference>
<dbReference type="RefSeq" id="WP_253967018.1">
    <property type="nucleotide sequence ID" value="NZ_JAMFTH010000001.1"/>
</dbReference>
<keyword evidence="5 6" id="KW-0472">Membrane</keyword>
<evidence type="ECO:0000256" key="1">
    <source>
        <dbReference type="ARBA" id="ARBA00004651"/>
    </source>
</evidence>
<dbReference type="AlphaFoldDB" id="A0A9X2HXB0"/>
<name>A0A9X2HXB0_9GAMM</name>
<keyword evidence="2" id="KW-1003">Cell membrane</keyword>
<keyword evidence="3 6" id="KW-0812">Transmembrane</keyword>
<evidence type="ECO:0000256" key="2">
    <source>
        <dbReference type="ARBA" id="ARBA00022475"/>
    </source>
</evidence>
<feature type="domain" description="RDD" evidence="7">
    <location>
        <begin position="13"/>
        <end position="145"/>
    </location>
</feature>
<keyword evidence="9" id="KW-1185">Reference proteome</keyword>
<evidence type="ECO:0000313" key="8">
    <source>
        <dbReference type="EMBL" id="MCP8898749.1"/>
    </source>
</evidence>
<evidence type="ECO:0000256" key="5">
    <source>
        <dbReference type="ARBA" id="ARBA00023136"/>
    </source>
</evidence>
<keyword evidence="4 6" id="KW-1133">Transmembrane helix</keyword>
<dbReference type="Proteomes" id="UP001139319">
    <property type="component" value="Unassembled WGS sequence"/>
</dbReference>
<sequence>MTHTAPLPSVQSAGLIKRLAAGVYDSLLLLAVSMAYGALALAFKVQILGMELAPGEKANIGIIGFCGWLAVMIAFYGVFWRRFGQTLGMKAWRLKLTDVNGNKPSWMHCILRCVLAMVSALCLGLGYWWLLFDPDRLTWHDRLSGTRVWQMPKDKR</sequence>
<evidence type="ECO:0000313" key="9">
    <source>
        <dbReference type="Proteomes" id="UP001139319"/>
    </source>
</evidence>
<dbReference type="GO" id="GO:0005886">
    <property type="term" value="C:plasma membrane"/>
    <property type="evidence" value="ECO:0007669"/>
    <property type="project" value="UniProtKB-SubCell"/>
</dbReference>
<evidence type="ECO:0000259" key="7">
    <source>
        <dbReference type="Pfam" id="PF06271"/>
    </source>
</evidence>
<accession>A0A9X2HXB0</accession>
<dbReference type="InterPro" id="IPR010432">
    <property type="entry name" value="RDD"/>
</dbReference>
<dbReference type="PANTHER" id="PTHR36115">
    <property type="entry name" value="PROLINE-RICH ANTIGEN HOMOLOG-RELATED"/>
    <property type="match status" value="1"/>
</dbReference>
<protein>
    <submittedName>
        <fullName evidence="8">RDD family protein</fullName>
    </submittedName>
</protein>
<proteinExistence type="predicted"/>
<feature type="transmembrane region" description="Helical" evidence="6">
    <location>
        <begin position="60"/>
        <end position="80"/>
    </location>
</feature>
<evidence type="ECO:0000256" key="6">
    <source>
        <dbReference type="SAM" id="Phobius"/>
    </source>
</evidence>
<comment type="subcellular location">
    <subcellularLocation>
        <location evidence="1">Cell membrane</location>
        <topology evidence="1">Multi-pass membrane protein</topology>
    </subcellularLocation>
</comment>
<organism evidence="8 9">
    <name type="scientific">Gilvimarinus xylanilyticus</name>
    <dbReference type="NCBI Taxonomy" id="2944139"/>
    <lineage>
        <taxon>Bacteria</taxon>
        <taxon>Pseudomonadati</taxon>
        <taxon>Pseudomonadota</taxon>
        <taxon>Gammaproteobacteria</taxon>
        <taxon>Cellvibrionales</taxon>
        <taxon>Cellvibrionaceae</taxon>
        <taxon>Gilvimarinus</taxon>
    </lineage>
</organism>
<dbReference type="EMBL" id="JAMFTH010000001">
    <property type="protein sequence ID" value="MCP8898749.1"/>
    <property type="molecule type" value="Genomic_DNA"/>
</dbReference>
<evidence type="ECO:0000256" key="3">
    <source>
        <dbReference type="ARBA" id="ARBA00022692"/>
    </source>
</evidence>
<dbReference type="InterPro" id="IPR051791">
    <property type="entry name" value="Pra-immunoreactive"/>
</dbReference>
<gene>
    <name evidence="8" type="ORF">M6D89_05485</name>
</gene>
<feature type="transmembrane region" description="Helical" evidence="6">
    <location>
        <begin position="27"/>
        <end position="48"/>
    </location>
</feature>
<reference evidence="8" key="2">
    <citation type="submission" date="2023-01" db="EMBL/GenBank/DDBJ databases">
        <title>Gilvimarinus xylanilyticus HB14 isolated from Caulerpa lentillifera aquaculture base in Hainan, China.</title>
        <authorList>
            <person name="Zhang Y.-J."/>
        </authorList>
    </citation>
    <scope>NUCLEOTIDE SEQUENCE</scope>
    <source>
        <strain evidence="8">HB14</strain>
    </source>
</reference>
<evidence type="ECO:0000256" key="4">
    <source>
        <dbReference type="ARBA" id="ARBA00022989"/>
    </source>
</evidence>
<feature type="transmembrane region" description="Helical" evidence="6">
    <location>
        <begin position="109"/>
        <end position="130"/>
    </location>
</feature>
<dbReference type="Pfam" id="PF06271">
    <property type="entry name" value="RDD"/>
    <property type="match status" value="1"/>
</dbReference>
<reference evidence="8" key="1">
    <citation type="submission" date="2022-05" db="EMBL/GenBank/DDBJ databases">
        <authorList>
            <person name="Sun H.-N."/>
        </authorList>
    </citation>
    <scope>NUCLEOTIDE SEQUENCE</scope>
    <source>
        <strain evidence="8">HB14</strain>
    </source>
</reference>